<dbReference type="STRING" id="314230.DSM3645_02513"/>
<evidence type="ECO:0000313" key="1">
    <source>
        <dbReference type="EMBL" id="EAQ79312.1"/>
    </source>
</evidence>
<reference evidence="1 2" key="1">
    <citation type="submission" date="2006-02" db="EMBL/GenBank/DDBJ databases">
        <authorList>
            <person name="Amann R."/>
            <person name="Ferriera S."/>
            <person name="Johnson J."/>
            <person name="Kravitz S."/>
            <person name="Halpern A."/>
            <person name="Remington K."/>
            <person name="Beeson K."/>
            <person name="Tran B."/>
            <person name="Rogers Y.-H."/>
            <person name="Friedman R."/>
            <person name="Venter J.C."/>
        </authorList>
    </citation>
    <scope>NUCLEOTIDE SEQUENCE [LARGE SCALE GENOMIC DNA]</scope>
    <source>
        <strain evidence="1 2">DSM 3645</strain>
    </source>
</reference>
<proteinExistence type="predicted"/>
<evidence type="ECO:0000313" key="2">
    <source>
        <dbReference type="Proteomes" id="UP000004358"/>
    </source>
</evidence>
<dbReference type="HOGENOM" id="CLU_3196720_0_0_0"/>
<gene>
    <name evidence="1" type="ORF">DSM3645_02513</name>
</gene>
<dbReference type="Proteomes" id="UP000004358">
    <property type="component" value="Unassembled WGS sequence"/>
</dbReference>
<sequence>MPTARKIAEQIETIGIVLHFNFPLHLPIAPTPTDFGDLEITVTEN</sequence>
<accession>A3ZVG6</accession>
<dbReference type="EMBL" id="AANZ01000014">
    <property type="protein sequence ID" value="EAQ79312.1"/>
    <property type="molecule type" value="Genomic_DNA"/>
</dbReference>
<organism evidence="1 2">
    <name type="scientific">Blastopirellula marina DSM 3645</name>
    <dbReference type="NCBI Taxonomy" id="314230"/>
    <lineage>
        <taxon>Bacteria</taxon>
        <taxon>Pseudomonadati</taxon>
        <taxon>Planctomycetota</taxon>
        <taxon>Planctomycetia</taxon>
        <taxon>Pirellulales</taxon>
        <taxon>Pirellulaceae</taxon>
        <taxon>Blastopirellula</taxon>
    </lineage>
</organism>
<comment type="caution">
    <text evidence="1">The sequence shown here is derived from an EMBL/GenBank/DDBJ whole genome shotgun (WGS) entry which is preliminary data.</text>
</comment>
<protein>
    <submittedName>
        <fullName evidence="1">Uncharacterized protein</fullName>
    </submittedName>
</protein>
<dbReference type="AlphaFoldDB" id="A3ZVG6"/>
<name>A3ZVG6_9BACT</name>